<dbReference type="AlphaFoldDB" id="A0A1H8SZW0"/>
<keyword evidence="2" id="KW-0472">Membrane</keyword>
<accession>A0A1H8SZW0</accession>
<dbReference type="EMBL" id="FODD01000046">
    <property type="protein sequence ID" value="SEO83878.1"/>
    <property type="molecule type" value="Genomic_DNA"/>
</dbReference>
<reference evidence="3 4" key="1">
    <citation type="submission" date="2016-10" db="EMBL/GenBank/DDBJ databases">
        <authorList>
            <person name="de Groot N.N."/>
        </authorList>
    </citation>
    <scope>NUCLEOTIDE SEQUENCE [LARGE SCALE GENOMIC DNA]</scope>
    <source>
        <strain evidence="3 4">CGMCC 4.2026</strain>
    </source>
</reference>
<evidence type="ECO:0000313" key="3">
    <source>
        <dbReference type="EMBL" id="SEO83878.1"/>
    </source>
</evidence>
<name>A0A1H8SZW0_9ACTN</name>
<keyword evidence="2" id="KW-1133">Transmembrane helix</keyword>
<gene>
    <name evidence="3" type="ORF">SAMN05216267_104671</name>
</gene>
<evidence type="ECO:0000256" key="1">
    <source>
        <dbReference type="SAM" id="MobiDB-lite"/>
    </source>
</evidence>
<evidence type="ECO:0000256" key="2">
    <source>
        <dbReference type="SAM" id="Phobius"/>
    </source>
</evidence>
<dbReference type="STRING" id="310780.SAMN05216267_104671"/>
<keyword evidence="2" id="KW-0812">Transmembrane</keyword>
<feature type="compositionally biased region" description="Basic and acidic residues" evidence="1">
    <location>
        <begin position="1"/>
        <end position="21"/>
    </location>
</feature>
<feature type="region of interest" description="Disordered" evidence="1">
    <location>
        <begin position="1"/>
        <end position="63"/>
    </location>
</feature>
<proteinExistence type="predicted"/>
<feature type="transmembrane region" description="Helical" evidence="2">
    <location>
        <begin position="137"/>
        <end position="154"/>
    </location>
</feature>
<organism evidence="3 4">
    <name type="scientific">Actinacidiphila rubida</name>
    <dbReference type="NCBI Taxonomy" id="310780"/>
    <lineage>
        <taxon>Bacteria</taxon>
        <taxon>Bacillati</taxon>
        <taxon>Actinomycetota</taxon>
        <taxon>Actinomycetes</taxon>
        <taxon>Kitasatosporales</taxon>
        <taxon>Streptomycetaceae</taxon>
        <taxon>Actinacidiphila</taxon>
    </lineage>
</organism>
<feature type="transmembrane region" description="Helical" evidence="2">
    <location>
        <begin position="75"/>
        <end position="91"/>
    </location>
</feature>
<evidence type="ECO:0000313" key="4">
    <source>
        <dbReference type="Proteomes" id="UP000181951"/>
    </source>
</evidence>
<feature type="compositionally biased region" description="Low complexity" evidence="1">
    <location>
        <begin position="46"/>
        <end position="61"/>
    </location>
</feature>
<protein>
    <submittedName>
        <fullName evidence="3">Uncharacterized protein</fullName>
    </submittedName>
</protein>
<sequence length="168" mass="18554">MTTPPDHDEMRIRGQLRERIDGAPVPPPRRQRDWLDDLWDTDDTKPPAAERAPEPVEQQPAGEPRWDWTRLRRWPLARPVCGACLALLPFLQGQSLATSWGGILTQARTEAGVGAAWVIAAVGLAIGAMWVHNRRSWIAWTLLTSAFVGTVAMANPSDIVTFITGASQ</sequence>
<dbReference type="RefSeq" id="WP_069466104.1">
    <property type="nucleotide sequence ID" value="NZ_FODD01000046.1"/>
</dbReference>
<feature type="transmembrane region" description="Helical" evidence="2">
    <location>
        <begin position="111"/>
        <end position="130"/>
    </location>
</feature>
<dbReference type="Proteomes" id="UP000181951">
    <property type="component" value="Unassembled WGS sequence"/>
</dbReference>
<dbReference type="OrthoDB" id="9989493at2"/>
<keyword evidence="4" id="KW-1185">Reference proteome</keyword>